<dbReference type="Proteomes" id="UP000002941">
    <property type="component" value="Unassembled WGS sequence"/>
</dbReference>
<dbReference type="InterPro" id="IPR042110">
    <property type="entry name" value="Adenylosuccinate_synth_dom2"/>
</dbReference>
<evidence type="ECO:0000313" key="11">
    <source>
        <dbReference type="EMBL" id="EJF47404.1"/>
    </source>
</evidence>
<comment type="similarity">
    <text evidence="8 10">Belongs to the adenylosuccinate synthetase family.</text>
</comment>
<protein>
    <recommendedName>
        <fullName evidence="8 10">Adenylosuccinate synthetase</fullName>
        <shortName evidence="8">AMPSase</shortName>
        <shortName evidence="8">AdSS</shortName>
        <ecNumber evidence="8 10">6.3.4.4</ecNumber>
    </recommendedName>
    <alternativeName>
        <fullName evidence="8">IMP--aspartate ligase</fullName>
    </alternativeName>
</protein>
<dbReference type="NCBIfam" id="TIGR00184">
    <property type="entry name" value="purA"/>
    <property type="match status" value="1"/>
</dbReference>
<feature type="binding site" evidence="8">
    <location>
        <position position="191"/>
    </location>
    <ligand>
        <name>IMP</name>
        <dbReference type="ChEBI" id="CHEBI:58053"/>
        <note>ligand shared between dimeric partners</note>
    </ligand>
</feature>
<name>J0NJU6_9ACTO</name>
<dbReference type="PANTHER" id="PTHR11846:SF0">
    <property type="entry name" value="ADENYLOSUCCINATE SYNTHETASE"/>
    <property type="match status" value="1"/>
</dbReference>
<feature type="binding site" evidence="8">
    <location>
        <begin position="379"/>
        <end position="381"/>
    </location>
    <ligand>
        <name>GTP</name>
        <dbReference type="ChEBI" id="CHEBI:37565"/>
    </ligand>
</feature>
<dbReference type="OrthoDB" id="9807553at2"/>
<dbReference type="PANTHER" id="PTHR11846">
    <property type="entry name" value="ADENYLOSUCCINATE SYNTHETASE"/>
    <property type="match status" value="1"/>
</dbReference>
<dbReference type="SUPFAM" id="SSF52540">
    <property type="entry name" value="P-loop containing nucleoside triphosphate hydrolases"/>
    <property type="match status" value="1"/>
</dbReference>
<dbReference type="GO" id="GO:0005525">
    <property type="term" value="F:GTP binding"/>
    <property type="evidence" value="ECO:0007669"/>
    <property type="project" value="UniProtKB-UniRule"/>
</dbReference>
<feature type="binding site" evidence="8">
    <location>
        <position position="62"/>
    </location>
    <ligand>
        <name>Mg(2+)</name>
        <dbReference type="ChEBI" id="CHEBI:18420"/>
    </ligand>
</feature>
<dbReference type="FunFam" id="1.10.300.10:FF:000001">
    <property type="entry name" value="Adenylosuccinate synthetase"/>
    <property type="match status" value="1"/>
</dbReference>
<feature type="binding site" evidence="8">
    <location>
        <begin position="89"/>
        <end position="91"/>
    </location>
    <ligand>
        <name>GTP</name>
        <dbReference type="ChEBI" id="CHEBI:37565"/>
    </ligand>
</feature>
<keyword evidence="12" id="KW-1185">Reference proteome</keyword>
<keyword evidence="4 8" id="KW-0547">Nucleotide-binding</keyword>
<evidence type="ECO:0000313" key="12">
    <source>
        <dbReference type="Proteomes" id="UP000002941"/>
    </source>
</evidence>
<dbReference type="GO" id="GO:0004019">
    <property type="term" value="F:adenylosuccinate synthase activity"/>
    <property type="evidence" value="ECO:0007669"/>
    <property type="project" value="UniProtKB-UniRule"/>
</dbReference>
<feature type="binding site" description="in other chain" evidence="8">
    <location>
        <position position="272"/>
    </location>
    <ligand>
        <name>IMP</name>
        <dbReference type="ChEBI" id="CHEBI:58053"/>
        <note>ligand shared between dimeric partners</note>
    </ligand>
</feature>
<feature type="active site" evidence="9">
    <location>
        <position position="188"/>
    </location>
</feature>
<feature type="binding site" description="in other chain" evidence="8">
    <location>
        <position position="177"/>
    </location>
    <ligand>
        <name>IMP</name>
        <dbReference type="ChEBI" id="CHEBI:58053"/>
        <note>ligand shared between dimeric partners</note>
    </ligand>
</feature>
<dbReference type="InterPro" id="IPR033128">
    <property type="entry name" value="Adenylosuccin_syn_Lys_AS"/>
</dbReference>
<sequence>MQVAPVVTSGVEGLRLGPARNPPTSLLLFGRLICGADASRVVITTGEKPMPAVVVVGTQWGDEGKGKATDQLGQDVDYVVKFNGGNNAGHTVVIDGEAFAFHLLPAGVLTPGVTPMIGNGVVVDLEVLFSEIAEIEARGRDASSLRISASAHLIPSYNRVLDRTTERFLGARQLGTTGRGIGPTYADKMNRVGLRIQDLFDESILRQKVHSALDQKNGLFLKVFNRPAIDPDEVADELLSYADRVRPMVVDCSLVLNDALDAGRTVLFEAGQATMLDIDHGTYPFVTSSNPTAGGACTGTGVGPTRIDSVIGVVKAYTTRVGEGPFPTELDDAMGERLRSEGGEYGVTTGRPRRCGWHDAVVTRYAARVNGLTDLVMTKLDVLTGHETIPVCVAYDVDGVRTDEMPLTQTDFHHAEPIYEELPGWAEDITGVRAFSDLPQAAQDYVTRIEELARTRVSAIGVGPGREATIVRHPLLG</sequence>
<dbReference type="SMART" id="SM00788">
    <property type="entry name" value="Adenylsucc_synt"/>
    <property type="match status" value="1"/>
</dbReference>
<evidence type="ECO:0000256" key="1">
    <source>
        <dbReference type="ARBA" id="ARBA00011738"/>
    </source>
</evidence>
<dbReference type="GO" id="GO:0044208">
    <property type="term" value="P:'de novo' AMP biosynthetic process"/>
    <property type="evidence" value="ECO:0007669"/>
    <property type="project" value="UniProtKB-UniRule"/>
</dbReference>
<feature type="binding site" evidence="8">
    <location>
        <begin position="61"/>
        <end position="67"/>
    </location>
    <ligand>
        <name>GTP</name>
        <dbReference type="ChEBI" id="CHEBI:37565"/>
    </ligand>
</feature>
<keyword evidence="2 8" id="KW-0436">Ligase</keyword>
<dbReference type="PATRIC" id="fig|1125718.3.peg.287"/>
<dbReference type="Pfam" id="PF00709">
    <property type="entry name" value="Adenylsucc_synt"/>
    <property type="match status" value="1"/>
</dbReference>
<feature type="binding site" evidence="8">
    <location>
        <position position="353"/>
    </location>
    <ligand>
        <name>GTP</name>
        <dbReference type="ChEBI" id="CHEBI:37565"/>
    </ligand>
</feature>
<evidence type="ECO:0000256" key="4">
    <source>
        <dbReference type="ARBA" id="ARBA00022741"/>
    </source>
</evidence>
<dbReference type="Gene3D" id="3.90.170.10">
    <property type="entry name" value="Adenylosuccinate Synthetase, subunit A, domain 3"/>
    <property type="match status" value="1"/>
</dbReference>
<keyword evidence="8" id="KW-0963">Cytoplasm</keyword>
<feature type="binding site" description="in other chain" evidence="8">
    <location>
        <position position="287"/>
    </location>
    <ligand>
        <name>IMP</name>
        <dbReference type="ChEBI" id="CHEBI:58053"/>
        <note>ligand shared between dimeric partners</note>
    </ligand>
</feature>
<dbReference type="InterPro" id="IPR042109">
    <property type="entry name" value="Adenylosuccinate_synth_dom1"/>
</dbReference>
<dbReference type="InterPro" id="IPR042111">
    <property type="entry name" value="Adenylosuccinate_synth_dom3"/>
</dbReference>
<keyword evidence="5 8" id="KW-0658">Purine biosynthesis</keyword>
<dbReference type="UniPathway" id="UPA00075">
    <property type="reaction ID" value="UER00335"/>
</dbReference>
<comment type="subunit">
    <text evidence="1 8">Homodimer.</text>
</comment>
<dbReference type="InterPro" id="IPR018220">
    <property type="entry name" value="Adenylosuccin_syn_GTP-bd"/>
</dbReference>
<keyword evidence="6 8" id="KW-0460">Magnesium</keyword>
<dbReference type="PROSITE" id="PS00513">
    <property type="entry name" value="ADENYLOSUCCIN_SYN_2"/>
    <property type="match status" value="1"/>
</dbReference>
<dbReference type="HAMAP" id="MF_00011">
    <property type="entry name" value="Adenylosucc_synth"/>
    <property type="match status" value="1"/>
</dbReference>
<evidence type="ECO:0000256" key="7">
    <source>
        <dbReference type="ARBA" id="ARBA00023134"/>
    </source>
</evidence>
<feature type="binding site" evidence="8">
    <location>
        <begin position="461"/>
        <end position="463"/>
    </location>
    <ligand>
        <name>GTP</name>
        <dbReference type="ChEBI" id="CHEBI:37565"/>
    </ligand>
</feature>
<dbReference type="PROSITE" id="PS01266">
    <property type="entry name" value="ADENYLOSUCCIN_SYN_1"/>
    <property type="match status" value="1"/>
</dbReference>
<keyword evidence="7 8" id="KW-0342">GTP-binding</keyword>
<dbReference type="Gene3D" id="3.40.440.10">
    <property type="entry name" value="Adenylosuccinate Synthetase, subunit A, domain 1"/>
    <property type="match status" value="1"/>
</dbReference>
<dbReference type="GO" id="GO:0000287">
    <property type="term" value="F:magnesium ion binding"/>
    <property type="evidence" value="ECO:0007669"/>
    <property type="project" value="UniProtKB-UniRule"/>
</dbReference>
<feature type="binding site" evidence="8">
    <location>
        <begin position="347"/>
        <end position="353"/>
    </location>
    <ligand>
        <name>substrate</name>
    </ligand>
</feature>
<dbReference type="GO" id="GO:0005737">
    <property type="term" value="C:cytoplasm"/>
    <property type="evidence" value="ECO:0007669"/>
    <property type="project" value="UniProtKB-SubCell"/>
</dbReference>
<evidence type="ECO:0000256" key="5">
    <source>
        <dbReference type="ARBA" id="ARBA00022755"/>
    </source>
</evidence>
<accession>J0NJU6</accession>
<dbReference type="InterPro" id="IPR027417">
    <property type="entry name" value="P-loop_NTPase"/>
</dbReference>
<evidence type="ECO:0000256" key="3">
    <source>
        <dbReference type="ARBA" id="ARBA00022723"/>
    </source>
</evidence>
<evidence type="ECO:0000256" key="10">
    <source>
        <dbReference type="RuleBase" id="RU000520"/>
    </source>
</evidence>
<comment type="function">
    <text evidence="8">Plays an important role in the de novo pathway of purine nucleotide biosynthesis. Catalyzes the first committed step in the biosynthesis of AMP from IMP.</text>
</comment>
<comment type="catalytic activity">
    <reaction evidence="8 10">
        <text>IMP + L-aspartate + GTP = N(6)-(1,2-dicarboxyethyl)-AMP + GDP + phosphate + 2 H(+)</text>
        <dbReference type="Rhea" id="RHEA:15753"/>
        <dbReference type="ChEBI" id="CHEBI:15378"/>
        <dbReference type="ChEBI" id="CHEBI:29991"/>
        <dbReference type="ChEBI" id="CHEBI:37565"/>
        <dbReference type="ChEBI" id="CHEBI:43474"/>
        <dbReference type="ChEBI" id="CHEBI:57567"/>
        <dbReference type="ChEBI" id="CHEBI:58053"/>
        <dbReference type="ChEBI" id="CHEBI:58189"/>
        <dbReference type="EC" id="6.3.4.4"/>
    </reaction>
</comment>
<keyword evidence="3 8" id="KW-0479">Metal-binding</keyword>
<reference evidence="11 12" key="1">
    <citation type="submission" date="2012-05" db="EMBL/GenBank/DDBJ databases">
        <authorList>
            <person name="Harkins D.M."/>
            <person name="Madupu R."/>
            <person name="Durkin A.S."/>
            <person name="Torralba M."/>
            <person name="Methe B."/>
            <person name="Sutton G.G."/>
            <person name="Nelson K.E."/>
        </authorList>
    </citation>
    <scope>NUCLEOTIDE SEQUENCE [LARGE SCALE GENOMIC DNA]</scope>
    <source>
        <strain evidence="11 12">F0489</strain>
    </source>
</reference>
<dbReference type="EC" id="6.3.4.4" evidence="8 10"/>
<dbReference type="Gene3D" id="1.10.300.10">
    <property type="entry name" value="Adenylosuccinate Synthetase, subunit A, domain 2"/>
    <property type="match status" value="1"/>
</dbReference>
<comment type="caution">
    <text evidence="11">The sequence shown here is derived from an EMBL/GenBank/DDBJ whole genome shotgun (WGS) entry which is preliminary data.</text>
</comment>
<evidence type="ECO:0000256" key="2">
    <source>
        <dbReference type="ARBA" id="ARBA00022598"/>
    </source>
</evidence>
<evidence type="ECO:0000256" key="9">
    <source>
        <dbReference type="PROSITE-ProRule" id="PRU10134"/>
    </source>
</evidence>
<organism evidence="11 12">
    <name type="scientific">Actinomyces massiliensis F0489</name>
    <dbReference type="NCBI Taxonomy" id="1125718"/>
    <lineage>
        <taxon>Bacteria</taxon>
        <taxon>Bacillati</taxon>
        <taxon>Actinomycetota</taxon>
        <taxon>Actinomycetes</taxon>
        <taxon>Actinomycetales</taxon>
        <taxon>Actinomycetaceae</taxon>
        <taxon>Actinomyces</taxon>
    </lineage>
</organism>
<dbReference type="AlphaFoldDB" id="J0NJU6"/>
<dbReference type="NCBIfam" id="NF002223">
    <property type="entry name" value="PRK01117.1"/>
    <property type="match status" value="1"/>
</dbReference>
<comment type="pathway">
    <text evidence="8 10">Purine metabolism; AMP biosynthesis via de novo pathway; AMP from IMP: step 1/2.</text>
</comment>
<comment type="cofactor">
    <cofactor evidence="8">
        <name>Mg(2+)</name>
        <dbReference type="ChEBI" id="CHEBI:18420"/>
    </cofactor>
    <text evidence="8">Binds 1 Mg(2+) ion per subunit.</text>
</comment>
<dbReference type="eggNOG" id="COG0104">
    <property type="taxonomic scope" value="Bacteria"/>
</dbReference>
<feature type="binding site" description="in other chain" evidence="8">
    <location>
        <position position="351"/>
    </location>
    <ligand>
        <name>IMP</name>
        <dbReference type="ChEBI" id="CHEBI:58053"/>
        <note>ligand shared between dimeric partners</note>
    </ligand>
</feature>
<feature type="active site" description="Proton donor" evidence="8">
    <location>
        <position position="90"/>
    </location>
</feature>
<dbReference type="CDD" id="cd03108">
    <property type="entry name" value="AdSS"/>
    <property type="match status" value="1"/>
</dbReference>
<dbReference type="FunFam" id="3.90.170.10:FF:000001">
    <property type="entry name" value="Adenylosuccinate synthetase"/>
    <property type="match status" value="1"/>
</dbReference>
<evidence type="ECO:0000256" key="8">
    <source>
        <dbReference type="HAMAP-Rule" id="MF_00011"/>
    </source>
</evidence>
<gene>
    <name evidence="8 11" type="primary">purA</name>
    <name evidence="11" type="ORF">HMPREF1318_1567</name>
</gene>
<evidence type="ECO:0000256" key="6">
    <source>
        <dbReference type="ARBA" id="ARBA00022842"/>
    </source>
</evidence>
<dbReference type="GO" id="GO:0046040">
    <property type="term" value="P:IMP metabolic process"/>
    <property type="evidence" value="ECO:0007669"/>
    <property type="project" value="TreeGrafter"/>
</dbReference>
<proteinExistence type="inferred from homology"/>
<dbReference type="InterPro" id="IPR001114">
    <property type="entry name" value="Adenylosuccinate_synthetase"/>
</dbReference>
<feature type="binding site" evidence="8">
    <location>
        <position position="89"/>
    </location>
    <ligand>
        <name>Mg(2+)</name>
        <dbReference type="ChEBI" id="CHEBI:18420"/>
    </ligand>
</feature>
<feature type="active site" description="Proton acceptor" evidence="8">
    <location>
        <position position="62"/>
    </location>
</feature>
<feature type="binding site" description="in other chain" evidence="8">
    <location>
        <begin position="62"/>
        <end position="65"/>
    </location>
    <ligand>
        <name>IMP</name>
        <dbReference type="ChEBI" id="CHEBI:58053"/>
        <note>ligand shared between dimeric partners</note>
    </ligand>
</feature>
<dbReference type="EMBL" id="AKFT01000013">
    <property type="protein sequence ID" value="EJF47404.1"/>
    <property type="molecule type" value="Genomic_DNA"/>
</dbReference>
<comment type="subcellular location">
    <subcellularLocation>
        <location evidence="8">Cytoplasm</location>
    </subcellularLocation>
</comment>
<feature type="binding site" description="in other chain" evidence="8">
    <location>
        <begin position="87"/>
        <end position="90"/>
    </location>
    <ligand>
        <name>IMP</name>
        <dbReference type="ChEBI" id="CHEBI:58053"/>
        <note>ligand shared between dimeric partners</note>
    </ligand>
</feature>